<dbReference type="InterPro" id="IPR001106">
    <property type="entry name" value="Aromatic_Lyase"/>
</dbReference>
<keyword evidence="1 2" id="KW-0456">Lyase</keyword>
<evidence type="ECO:0000256" key="1">
    <source>
        <dbReference type="ARBA" id="ARBA00023239"/>
    </source>
</evidence>
<evidence type="ECO:0000313" key="3">
    <source>
        <dbReference type="Proteomes" id="UP001241537"/>
    </source>
</evidence>
<evidence type="ECO:0000313" key="2">
    <source>
        <dbReference type="EMBL" id="MDQ0151899.1"/>
    </source>
</evidence>
<dbReference type="Pfam" id="PF00221">
    <property type="entry name" value="Lyase_aromatic"/>
    <property type="match status" value="1"/>
</dbReference>
<reference evidence="2" key="1">
    <citation type="submission" date="2023-07" db="EMBL/GenBank/DDBJ databases">
        <title>Genomic Encyclopedia of Type Strains, Phase IV (KMG-IV): sequencing the most valuable type-strain genomes for metagenomic binning, comparative biology and taxonomic classification.</title>
        <authorList>
            <person name="Goeker M."/>
        </authorList>
    </citation>
    <scope>NUCLEOTIDE SEQUENCE</scope>
    <source>
        <strain evidence="2">DSM 19659</strain>
    </source>
</reference>
<protein>
    <submittedName>
        <fullName evidence="2">Histidine ammonia-lyase</fullName>
        <ecNumber evidence="2">4.3.1.3</ecNumber>
    </submittedName>
</protein>
<dbReference type="EC" id="4.3.1.3" evidence="2"/>
<accession>A0AAE4AK59</accession>
<organism evidence="2 3">
    <name type="scientific">Moryella indoligenes</name>
    <dbReference type="NCBI Taxonomy" id="371674"/>
    <lineage>
        <taxon>Bacteria</taxon>
        <taxon>Bacillati</taxon>
        <taxon>Bacillota</taxon>
        <taxon>Clostridia</taxon>
        <taxon>Lachnospirales</taxon>
        <taxon>Lachnospiraceae</taxon>
        <taxon>Moryella</taxon>
    </lineage>
</organism>
<dbReference type="InterPro" id="IPR024083">
    <property type="entry name" value="Fumarase/histidase_N"/>
</dbReference>
<dbReference type="CDD" id="cd00332">
    <property type="entry name" value="PAL-HAL"/>
    <property type="match status" value="1"/>
</dbReference>
<proteinExistence type="predicted"/>
<gene>
    <name evidence="2" type="ORF">J2S20_000581</name>
</gene>
<dbReference type="GO" id="GO:0004397">
    <property type="term" value="F:histidine ammonia-lyase activity"/>
    <property type="evidence" value="ECO:0007669"/>
    <property type="project" value="UniProtKB-EC"/>
</dbReference>
<name>A0AAE4AK59_9FIRM</name>
<dbReference type="EMBL" id="JAUSTO010000003">
    <property type="protein sequence ID" value="MDQ0151899.1"/>
    <property type="molecule type" value="Genomic_DNA"/>
</dbReference>
<dbReference type="PANTHER" id="PTHR10362">
    <property type="entry name" value="HISTIDINE AMMONIA-LYASE"/>
    <property type="match status" value="1"/>
</dbReference>
<sequence length="504" mass="55419">MEALVLNGHNLTLEGLRQVAYEGREVAIAPEALELVDRAREVLFQMAGEGKPVYGLNRGVGWNKDKEFDQDFFETYNRNLINSHSLGIAPYASVEEVRATLCIRLNAALCGSTGISSEILKLYMEFLNRGIHPRIPQRGSIGEGDITTLSLIGQSMIGQGEVEYKGRYMPAAQALAAEDMKPAVLGPKDGLSIVSSNAQGEAMTAVLYYQCRELVDMANAVFCLSLEGLNGGLQPLGAKVNELRGLAGQIRVAEQCRSFLAGSYLEQPDPKRALQDPLSFRCASGVHGTVLDAMEFIEKYMQIQMNATDDNPCILIDEGDTSVSQNFETTTLALGVEMLANALNHVSKCICYRTIHLADPAFTGLSRFLTPADVKTIAYGTIQKVYTYLDSENRMLANPSSMDFIAVAGSIEDHASNLPLACSKALKIVHNLRYMLGIELIHAAQAIDLRSKPQLGKVTEAVYHAFRREISFLSEDRNLSYDIETAYRFILEGRLMKAIRDAEN</sequence>
<comment type="caution">
    <text evidence="2">The sequence shown here is derived from an EMBL/GenBank/DDBJ whole genome shotgun (WGS) entry which is preliminary data.</text>
</comment>
<dbReference type="Gene3D" id="1.20.200.10">
    <property type="entry name" value="Fumarase/aspartase (Central domain)"/>
    <property type="match status" value="1"/>
</dbReference>
<dbReference type="Proteomes" id="UP001241537">
    <property type="component" value="Unassembled WGS sequence"/>
</dbReference>
<dbReference type="AlphaFoldDB" id="A0AAE4AK59"/>
<dbReference type="RefSeq" id="WP_307253106.1">
    <property type="nucleotide sequence ID" value="NZ_JAUSTO010000003.1"/>
</dbReference>
<dbReference type="Gene3D" id="1.10.275.10">
    <property type="entry name" value="Fumarase/aspartase (N-terminal domain)"/>
    <property type="match status" value="1"/>
</dbReference>
<dbReference type="SUPFAM" id="SSF48557">
    <property type="entry name" value="L-aspartase-like"/>
    <property type="match status" value="1"/>
</dbReference>
<dbReference type="InterPro" id="IPR008948">
    <property type="entry name" value="L-Aspartase-like"/>
</dbReference>
<keyword evidence="3" id="KW-1185">Reference proteome</keyword>